<dbReference type="RefSeq" id="XP_011640421.2">
    <property type="nucleotide sequence ID" value="XM_011642119.2"/>
</dbReference>
<keyword evidence="8" id="KW-0472">Membrane</keyword>
<protein>
    <recommendedName>
        <fullName evidence="4">Ribosome biogenesis protein BRX1 homolog</fullName>
    </recommendedName>
</protein>
<comment type="function">
    <text evidence="1">Required for biogenesis of the 60S ribosomal subunit.</text>
</comment>
<comment type="subcellular location">
    <subcellularLocation>
        <location evidence="2">Nucleus</location>
        <location evidence="2">Nucleolus</location>
    </subcellularLocation>
</comment>
<feature type="region of interest" description="Disordered" evidence="7">
    <location>
        <begin position="44"/>
        <end position="63"/>
    </location>
</feature>
<evidence type="ECO:0000256" key="7">
    <source>
        <dbReference type="SAM" id="MobiDB-lite"/>
    </source>
</evidence>
<dbReference type="SMART" id="SM00879">
    <property type="entry name" value="Brix"/>
    <property type="match status" value="1"/>
</dbReference>
<name>A0A6I9WH11_9HYME</name>
<dbReference type="KEGG" id="pbar:105429257"/>
<evidence type="ECO:0000313" key="10">
    <source>
        <dbReference type="Proteomes" id="UP000504615"/>
    </source>
</evidence>
<feature type="compositionally biased region" description="Basic and acidic residues" evidence="7">
    <location>
        <begin position="54"/>
        <end position="63"/>
    </location>
</feature>
<comment type="similarity">
    <text evidence="3">Belongs to the BRX1 family.</text>
</comment>
<keyword evidence="8" id="KW-1133">Transmembrane helix</keyword>
<evidence type="ECO:0000259" key="9">
    <source>
        <dbReference type="PROSITE" id="PS50833"/>
    </source>
</evidence>
<dbReference type="GO" id="GO:0006364">
    <property type="term" value="P:rRNA processing"/>
    <property type="evidence" value="ECO:0007669"/>
    <property type="project" value="InterPro"/>
</dbReference>
<keyword evidence="5" id="KW-0690">Ribosome biogenesis</keyword>
<reference evidence="11" key="1">
    <citation type="submission" date="2025-08" db="UniProtKB">
        <authorList>
            <consortium name="RefSeq"/>
        </authorList>
    </citation>
    <scope>IDENTIFICATION</scope>
</reference>
<gene>
    <name evidence="11" type="primary">LOC105429257</name>
</gene>
<evidence type="ECO:0000256" key="4">
    <source>
        <dbReference type="ARBA" id="ARBA00020522"/>
    </source>
</evidence>
<dbReference type="PROSITE" id="PS50833">
    <property type="entry name" value="BRIX"/>
    <property type="match status" value="1"/>
</dbReference>
<accession>A0A6I9WH11</accession>
<dbReference type="InterPro" id="IPR026532">
    <property type="entry name" value="BRX1"/>
</dbReference>
<dbReference type="GO" id="GO:0000027">
    <property type="term" value="P:ribosomal large subunit assembly"/>
    <property type="evidence" value="ECO:0007669"/>
    <property type="project" value="TreeGrafter"/>
</dbReference>
<feature type="domain" description="Brix" evidence="9">
    <location>
        <begin position="77"/>
        <end position="266"/>
    </location>
</feature>
<dbReference type="Pfam" id="PF04427">
    <property type="entry name" value="Brix"/>
    <property type="match status" value="1"/>
</dbReference>
<evidence type="ECO:0000313" key="11">
    <source>
        <dbReference type="RefSeq" id="XP_011640421.2"/>
    </source>
</evidence>
<sequence length="387" mass="45377">MHQNARVVFRVASSFVIIELPFDLISSFIIFIFIMTKKMLKRKQRENVEEEEKEEKPKMKRTSDEPAVKKVKWINRQRVLVFATRGINHRHRHLMEDLKMLMPHHRPECKMERSKNLRVVNEICEMKNCNKAILFEGRKKRDLYVWFANISAGPSAKFLVENIYTMGELKMTGNCLKGSRPLLSFDETFTTQVHYNLLKELLTQIFGVPNHHPKSQPFFDHVYTFSILDNRIWFRNYQILTEDGALAEIGPRFVLNPVKIFDGSFGGNTLWDNTHYISPAKYRQALTKKAANKYINRVEQKMVRQATKPESSYMLNPIDEIFKGDLMEKAMEIENKSEILDNRENVEKSVKSKVKKIRKPVITKKVKKLKSVKKSVKSKALKKKKAK</sequence>
<dbReference type="GeneID" id="105429257"/>
<dbReference type="PANTHER" id="PTHR13634">
    <property type="entry name" value="RIBOSOME BIOGENESIS PROTEIN BRIX"/>
    <property type="match status" value="1"/>
</dbReference>
<dbReference type="Proteomes" id="UP000504615">
    <property type="component" value="Unplaced"/>
</dbReference>
<dbReference type="AlphaFoldDB" id="A0A6I9WH11"/>
<evidence type="ECO:0000256" key="2">
    <source>
        <dbReference type="ARBA" id="ARBA00004604"/>
    </source>
</evidence>
<keyword evidence="6" id="KW-0539">Nucleus</keyword>
<dbReference type="OrthoDB" id="1638493at2759"/>
<keyword evidence="10" id="KW-1185">Reference proteome</keyword>
<evidence type="ECO:0000256" key="3">
    <source>
        <dbReference type="ARBA" id="ARBA00006369"/>
    </source>
</evidence>
<evidence type="ECO:0000256" key="6">
    <source>
        <dbReference type="ARBA" id="ARBA00023242"/>
    </source>
</evidence>
<keyword evidence="8" id="KW-0812">Transmembrane</keyword>
<dbReference type="GO" id="GO:0019843">
    <property type="term" value="F:rRNA binding"/>
    <property type="evidence" value="ECO:0007669"/>
    <property type="project" value="InterPro"/>
</dbReference>
<dbReference type="InterPro" id="IPR007109">
    <property type="entry name" value="Brix"/>
</dbReference>
<feature type="region of interest" description="Disordered" evidence="7">
    <location>
        <begin position="368"/>
        <end position="387"/>
    </location>
</feature>
<organism evidence="10 11">
    <name type="scientific">Pogonomyrmex barbatus</name>
    <name type="common">red harvester ant</name>
    <dbReference type="NCBI Taxonomy" id="144034"/>
    <lineage>
        <taxon>Eukaryota</taxon>
        <taxon>Metazoa</taxon>
        <taxon>Ecdysozoa</taxon>
        <taxon>Arthropoda</taxon>
        <taxon>Hexapoda</taxon>
        <taxon>Insecta</taxon>
        <taxon>Pterygota</taxon>
        <taxon>Neoptera</taxon>
        <taxon>Endopterygota</taxon>
        <taxon>Hymenoptera</taxon>
        <taxon>Apocrita</taxon>
        <taxon>Aculeata</taxon>
        <taxon>Formicoidea</taxon>
        <taxon>Formicidae</taxon>
        <taxon>Myrmicinae</taxon>
        <taxon>Pogonomyrmex</taxon>
    </lineage>
</organism>
<proteinExistence type="inferred from homology"/>
<evidence type="ECO:0000256" key="8">
    <source>
        <dbReference type="SAM" id="Phobius"/>
    </source>
</evidence>
<feature type="transmembrane region" description="Helical" evidence="8">
    <location>
        <begin position="12"/>
        <end position="35"/>
    </location>
</feature>
<dbReference type="SUPFAM" id="SSF52954">
    <property type="entry name" value="Class II aaRS ABD-related"/>
    <property type="match status" value="1"/>
</dbReference>
<evidence type="ECO:0000256" key="5">
    <source>
        <dbReference type="ARBA" id="ARBA00022517"/>
    </source>
</evidence>
<dbReference type="GO" id="GO:0005730">
    <property type="term" value="C:nucleolus"/>
    <property type="evidence" value="ECO:0007669"/>
    <property type="project" value="UniProtKB-SubCell"/>
</dbReference>
<evidence type="ECO:0000256" key="1">
    <source>
        <dbReference type="ARBA" id="ARBA00003439"/>
    </source>
</evidence>
<dbReference type="PANTHER" id="PTHR13634:SF0">
    <property type="entry name" value="RIBOSOME BIOGENESIS PROTEIN BRX1 HOMOLOG"/>
    <property type="match status" value="1"/>
</dbReference>